<dbReference type="AlphaFoldDB" id="A6HCD3"/>
<sequence length="107" mass="11870">MPLEQSSLHLAQRQFFKAAPAESPMDMGPFSLPSCLCLHGLGLPSRSRPVQFGFDLLCLRLWVSDSFFRMDDRQPSFTLSLGQGPSPIDAQCLFDNPEGLWPLPSST</sequence>
<evidence type="ECO:0000313" key="1">
    <source>
        <dbReference type="EMBL" id="EDM03688.1"/>
    </source>
</evidence>
<reference evidence="2" key="1">
    <citation type="submission" date="2005-09" db="EMBL/GenBank/DDBJ databases">
        <authorList>
            <person name="Mural R.J."/>
            <person name="Li P.W."/>
            <person name="Adams M.D."/>
            <person name="Amanatides P.G."/>
            <person name="Baden-Tillson H."/>
            <person name="Barnstead M."/>
            <person name="Chin S.H."/>
            <person name="Dew I."/>
            <person name="Evans C.A."/>
            <person name="Ferriera S."/>
            <person name="Flanigan M."/>
            <person name="Fosler C."/>
            <person name="Glodek A."/>
            <person name="Gu Z."/>
            <person name="Holt R.A."/>
            <person name="Jennings D."/>
            <person name="Kraft C.L."/>
            <person name="Lu F."/>
            <person name="Nguyen T."/>
            <person name="Nusskern D.R."/>
            <person name="Pfannkoch C.M."/>
            <person name="Sitter C."/>
            <person name="Sutton G.G."/>
            <person name="Venter J.C."/>
            <person name="Wang Z."/>
            <person name="Woodage T."/>
            <person name="Zheng X.H."/>
            <person name="Zhong F."/>
        </authorList>
    </citation>
    <scope>NUCLEOTIDE SEQUENCE [LARGE SCALE GENOMIC DNA]</scope>
    <source>
        <strain>BN</strain>
        <strain evidence="2">Sprague-Dawley</strain>
    </source>
</reference>
<protein>
    <submittedName>
        <fullName evidence="1">RCG62027</fullName>
    </submittedName>
</protein>
<accession>A6HCD3</accession>
<dbReference type="Proteomes" id="UP000234681">
    <property type="component" value="Chromosome 6"/>
</dbReference>
<proteinExistence type="predicted"/>
<name>A6HCD3_RAT</name>
<dbReference type="EMBL" id="CH473947">
    <property type="protein sequence ID" value="EDM03688.1"/>
    <property type="molecule type" value="Genomic_DNA"/>
</dbReference>
<organism evidence="1 2">
    <name type="scientific">Rattus norvegicus</name>
    <name type="common">Rat</name>
    <dbReference type="NCBI Taxonomy" id="10116"/>
    <lineage>
        <taxon>Eukaryota</taxon>
        <taxon>Metazoa</taxon>
        <taxon>Chordata</taxon>
        <taxon>Craniata</taxon>
        <taxon>Vertebrata</taxon>
        <taxon>Euteleostomi</taxon>
        <taxon>Mammalia</taxon>
        <taxon>Eutheria</taxon>
        <taxon>Euarchontoglires</taxon>
        <taxon>Glires</taxon>
        <taxon>Rodentia</taxon>
        <taxon>Myomorpha</taxon>
        <taxon>Muroidea</taxon>
        <taxon>Muridae</taxon>
        <taxon>Murinae</taxon>
        <taxon>Rattus</taxon>
    </lineage>
</organism>
<gene>
    <name evidence="1" type="ORF">rCG_62027</name>
</gene>
<evidence type="ECO:0000313" key="2">
    <source>
        <dbReference type="Proteomes" id="UP000234681"/>
    </source>
</evidence>